<dbReference type="NCBIfam" id="NF004127">
    <property type="entry name" value="PRK05617.1"/>
    <property type="match status" value="1"/>
</dbReference>
<comment type="catalytic activity">
    <reaction evidence="1">
        <text>3-hydroxy-2-methylpropanoyl-CoA + H2O = 3-hydroxy-2-methylpropanoate + CoA + H(+)</text>
        <dbReference type="Rhea" id="RHEA:20888"/>
        <dbReference type="ChEBI" id="CHEBI:11805"/>
        <dbReference type="ChEBI" id="CHEBI:15377"/>
        <dbReference type="ChEBI" id="CHEBI:15378"/>
        <dbReference type="ChEBI" id="CHEBI:57287"/>
        <dbReference type="ChEBI" id="CHEBI:57340"/>
        <dbReference type="EC" id="3.1.2.4"/>
    </reaction>
</comment>
<sequence>MDDAAATTDVRFAVTGALGTITLDRPRALNAFNHGMVTAITRQLVVWRDDPAVERVLIESTGDRAFCAGGDIVPIYRDALIRRNGESGGDGTEQFWRDEYALNSLMAHYPKPIVTFMAGLVLGGGVGLGSHASHRIVTETSKVGMPEVTIGFVPDVGGTWLLSHAPGELGTRMALTGESVGAASAIHVGLADYFVPSERLRGLREALSTRAPDDAIADVVADAGHPAITDDQALLDACFAHNDVGDILAALRAADRSDLADVIESKSPTALVLTLESLRRARTLGGLDAALIQEFRVAMACLDLPDLAEGIRAQVIDKDRSPRWRPSAVAEVDRAVIDAAFAPRRHDLHVPTREEAP</sequence>
<dbReference type="Gene3D" id="3.90.226.10">
    <property type="entry name" value="2-enoyl-CoA Hydratase, Chain A, domain 1"/>
    <property type="match status" value="1"/>
</dbReference>
<protein>
    <recommendedName>
        <fullName evidence="2">3-hydroxyisobutyryl-CoA hydrolase</fullName>
        <ecNumber evidence="2">3.1.2.4</ecNumber>
    </recommendedName>
</protein>
<keyword evidence="5" id="KW-0456">Lyase</keyword>
<dbReference type="CDD" id="cd06558">
    <property type="entry name" value="crotonase-like"/>
    <property type="match status" value="1"/>
</dbReference>
<dbReference type="InterPro" id="IPR045004">
    <property type="entry name" value="ECH_dom"/>
</dbReference>
<evidence type="ECO:0000256" key="1">
    <source>
        <dbReference type="ARBA" id="ARBA00001709"/>
    </source>
</evidence>
<dbReference type="EC" id="3.1.2.4" evidence="2"/>
<keyword evidence="6" id="KW-1185">Reference proteome</keyword>
<accession>A0ABT6KNC3</accession>
<dbReference type="GO" id="GO:0004300">
    <property type="term" value="F:enoyl-CoA hydratase activity"/>
    <property type="evidence" value="ECO:0007669"/>
    <property type="project" value="UniProtKB-EC"/>
</dbReference>
<keyword evidence="3" id="KW-0378">Hydrolase</keyword>
<dbReference type="EMBL" id="JARXVQ010000001">
    <property type="protein sequence ID" value="MDH6181501.1"/>
    <property type="molecule type" value="Genomic_DNA"/>
</dbReference>
<evidence type="ECO:0000313" key="6">
    <source>
        <dbReference type="Proteomes" id="UP001160142"/>
    </source>
</evidence>
<dbReference type="Pfam" id="PF16113">
    <property type="entry name" value="ECH_2"/>
    <property type="match status" value="1"/>
</dbReference>
<dbReference type="InterPro" id="IPR029045">
    <property type="entry name" value="ClpP/crotonase-like_dom_sf"/>
</dbReference>
<dbReference type="PANTHER" id="PTHR43176">
    <property type="entry name" value="3-HYDROXYISOBUTYRYL-COA HYDROLASE-RELATED"/>
    <property type="match status" value="1"/>
</dbReference>
<evidence type="ECO:0000256" key="3">
    <source>
        <dbReference type="ARBA" id="ARBA00022801"/>
    </source>
</evidence>
<evidence type="ECO:0000259" key="4">
    <source>
        <dbReference type="Pfam" id="PF16113"/>
    </source>
</evidence>
<feature type="domain" description="Enoyl-CoA hydratase/isomerase" evidence="4">
    <location>
        <begin position="19"/>
        <end position="341"/>
    </location>
</feature>
<dbReference type="PANTHER" id="PTHR43176:SF3">
    <property type="entry name" value="3-HYDROXYISOBUTYRYL-COA HYDROLASE, MITOCHONDRIAL"/>
    <property type="match status" value="1"/>
</dbReference>
<reference evidence="5 6" key="1">
    <citation type="submission" date="2023-04" db="EMBL/GenBank/DDBJ databases">
        <title>Genome Encyclopedia of Bacteria and Archaea VI: Functional Genomics of Type Strains.</title>
        <authorList>
            <person name="Whitman W."/>
        </authorList>
    </citation>
    <scope>NUCLEOTIDE SEQUENCE [LARGE SCALE GENOMIC DNA]</scope>
    <source>
        <strain evidence="5 6">SG_E_30_P1</strain>
    </source>
</reference>
<evidence type="ECO:0000256" key="2">
    <source>
        <dbReference type="ARBA" id="ARBA00011915"/>
    </source>
</evidence>
<organism evidence="5 6">
    <name type="scientific">Antiquaquibacter oligotrophicus</name>
    <dbReference type="NCBI Taxonomy" id="2880260"/>
    <lineage>
        <taxon>Bacteria</taxon>
        <taxon>Bacillati</taxon>
        <taxon>Actinomycetota</taxon>
        <taxon>Actinomycetes</taxon>
        <taxon>Micrococcales</taxon>
        <taxon>Microbacteriaceae</taxon>
        <taxon>Antiquaquibacter</taxon>
    </lineage>
</organism>
<name>A0ABT6KNC3_9MICO</name>
<evidence type="ECO:0000313" key="5">
    <source>
        <dbReference type="EMBL" id="MDH6181501.1"/>
    </source>
</evidence>
<proteinExistence type="predicted"/>
<dbReference type="SUPFAM" id="SSF52096">
    <property type="entry name" value="ClpP/crotonase"/>
    <property type="match status" value="1"/>
</dbReference>
<dbReference type="RefSeq" id="WP_322133814.1">
    <property type="nucleotide sequence ID" value="NZ_CP085036.1"/>
</dbReference>
<gene>
    <name evidence="5" type="ORF">M2152_001683</name>
</gene>
<dbReference type="Proteomes" id="UP001160142">
    <property type="component" value="Unassembled WGS sequence"/>
</dbReference>
<dbReference type="InterPro" id="IPR032259">
    <property type="entry name" value="HIBYL-CoA-H"/>
</dbReference>
<comment type="caution">
    <text evidence="5">The sequence shown here is derived from an EMBL/GenBank/DDBJ whole genome shotgun (WGS) entry which is preliminary data.</text>
</comment>